<gene>
    <name evidence="1" type="primary">murI</name>
    <name evidence="1" type="ORF">G3RUM_00461</name>
</gene>
<dbReference type="Gene3D" id="3.40.50.1860">
    <property type="match status" value="2"/>
</dbReference>
<keyword evidence="1" id="KW-0413">Isomerase</keyword>
<reference evidence="1 2" key="2">
    <citation type="journal article" date="2020" name="Cell Rep.">
        <title>Acquisition and Adaptation of Ultra-small Parasitic Reduced Genome Bacteria to Mammalian Hosts.</title>
        <authorList>
            <person name="McLean J.S."/>
            <person name="Bor B."/>
            <person name="Kerns K.A."/>
            <person name="Liu Q."/>
            <person name="To T.T."/>
            <person name="Solden L."/>
            <person name="Hendrickson E.L."/>
            <person name="Wrighton K."/>
            <person name="Shi W."/>
            <person name="He X."/>
        </authorList>
    </citation>
    <scope>NUCLEOTIDE SEQUENCE [LARGE SCALE GENOMIC DNA]</scope>
    <source>
        <strain evidence="1 2">TM7_G3_2_Rum_HOT_351B</strain>
    </source>
</reference>
<organism evidence="1 2">
    <name type="scientific">Candidatus Nanosyncoccus alces</name>
    <dbReference type="NCBI Taxonomy" id="2171997"/>
    <lineage>
        <taxon>Bacteria</taxon>
        <taxon>Candidatus Saccharimonadota</taxon>
        <taxon>Candidatus Nanosyncoccalia</taxon>
        <taxon>Candidatus Nanosyncoccales</taxon>
        <taxon>Candidatus Nanosyncoccaceae</taxon>
        <taxon>Candidatus Nanosyncoccus</taxon>
    </lineage>
</organism>
<comment type="caution">
    <text evidence="1">The sequence shown here is derived from an EMBL/GenBank/DDBJ whole genome shotgun (WGS) entry which is preliminary data.</text>
</comment>
<reference evidence="1 2" key="1">
    <citation type="journal article" date="2018" name="bioRxiv">
        <title>Evidence of independent acquisition and adaption of ultra-small bacteria to human hosts across the highly diverse yet reduced genomes of the phylum Saccharibacteria.</title>
        <authorList>
            <person name="McLean J.S."/>
            <person name="Bor B."/>
            <person name="To T.T."/>
            <person name="Liu Q."/>
            <person name="Kearns K.A."/>
            <person name="Solden L.M."/>
            <person name="Wrighton K.C."/>
            <person name="He X."/>
            <person name="Shi W."/>
        </authorList>
    </citation>
    <scope>NUCLEOTIDE SEQUENCE [LARGE SCALE GENOMIC DNA]</scope>
    <source>
        <strain evidence="1 2">TM7_G3_2_Rum_HOT_351B</strain>
    </source>
</reference>
<evidence type="ECO:0000313" key="1">
    <source>
        <dbReference type="EMBL" id="RYC74707.1"/>
    </source>
</evidence>
<protein>
    <submittedName>
        <fullName evidence="1">Glutamate racemase</fullName>
        <ecNumber evidence="1">5.1.1.3</ecNumber>
    </submittedName>
</protein>
<dbReference type="RefSeq" id="WP_129734988.1">
    <property type="nucleotide sequence ID" value="NZ_PRLM01000004.1"/>
</dbReference>
<accession>A0ABY0FLR2</accession>
<sequence length="223" mass="25374">MLKIVVFDSGYGGELFADYLQENIPIVDIIRVIDWRNSDKILAKPSTARQAAEKAVLPYIGRVDLIIFANYLLSITSLKYFQRKYTGQKFLGLTLKIPDCQSKCSTLILTTKAVSRTISYRNYIFHLKCHTKTITLDAWPGKIDDGELTDDDISMALKTLLLGEKNQPKNIILACSQFNDIKPTLRHYFGNKAKIYDSFDDTLREACKILRIRGGIGKKKKRS</sequence>
<dbReference type="SUPFAM" id="SSF53681">
    <property type="entry name" value="Aspartate/glutamate racemase"/>
    <property type="match status" value="1"/>
</dbReference>
<proteinExistence type="predicted"/>
<dbReference type="EMBL" id="PRLM01000004">
    <property type="protein sequence ID" value="RYC74707.1"/>
    <property type="molecule type" value="Genomic_DNA"/>
</dbReference>
<dbReference type="EC" id="5.1.1.3" evidence="1"/>
<evidence type="ECO:0000313" key="2">
    <source>
        <dbReference type="Proteomes" id="UP001191019"/>
    </source>
</evidence>
<dbReference type="InterPro" id="IPR001920">
    <property type="entry name" value="Asp/Glu_race"/>
</dbReference>
<keyword evidence="2" id="KW-1185">Reference proteome</keyword>
<name>A0ABY0FLR2_9BACT</name>
<dbReference type="GO" id="GO:0008881">
    <property type="term" value="F:glutamate racemase activity"/>
    <property type="evidence" value="ECO:0007669"/>
    <property type="project" value="UniProtKB-EC"/>
</dbReference>
<dbReference type="Proteomes" id="UP001191019">
    <property type="component" value="Unassembled WGS sequence"/>
</dbReference>